<evidence type="ECO:0000256" key="9">
    <source>
        <dbReference type="ARBA" id="ARBA00022833"/>
    </source>
</evidence>
<evidence type="ECO:0000256" key="13">
    <source>
        <dbReference type="PIRSR" id="PIRSR007828-2"/>
    </source>
</evidence>
<dbReference type="GO" id="GO:0004177">
    <property type="term" value="F:aminopeptidase activity"/>
    <property type="evidence" value="ECO:0007669"/>
    <property type="project" value="UniProtKB-KW"/>
</dbReference>
<keyword evidence="15" id="KW-1185">Reference proteome</keyword>
<dbReference type="PANTHER" id="PTHR23422:SF11">
    <property type="entry name" value="DIPEPTIDYL PEPTIDASE 3"/>
    <property type="match status" value="1"/>
</dbReference>
<reference evidence="14 15" key="1">
    <citation type="submission" date="2016-03" db="EMBL/GenBank/DDBJ databases">
        <authorList>
            <person name="Devillers H."/>
        </authorList>
    </citation>
    <scope>NUCLEOTIDE SEQUENCE [LARGE SCALE GENOMIC DNA]</scope>
    <source>
        <strain evidence="14">CBS 11717</strain>
    </source>
</reference>
<protein>
    <recommendedName>
        <fullName evidence="11">Dipeptidyl peptidase 3</fullName>
        <ecNumber evidence="11">3.4.14.4</ecNumber>
    </recommendedName>
    <alternativeName>
        <fullName evidence="11">Dipeptidyl aminopeptidase III</fullName>
    </alternativeName>
    <alternativeName>
        <fullName evidence="11">Dipeptidyl peptidase III</fullName>
    </alternativeName>
</protein>
<comment type="subcellular location">
    <subcellularLocation>
        <location evidence="2">Cytoplasm</location>
    </subcellularLocation>
</comment>
<dbReference type="PIRSF" id="PIRSF007828">
    <property type="entry name" value="Dipeptidyl-peptidase_III"/>
    <property type="match status" value="1"/>
</dbReference>
<comment type="catalytic activity">
    <reaction evidence="1 11">
        <text>Release of an N-terminal dipeptide from a peptide comprising four or more residues, with broad specificity. Also acts on dipeptidyl 2-naphthylamides.</text>
        <dbReference type="EC" id="3.4.14.4"/>
    </reaction>
</comment>
<name>A0A1G4KCD8_9SACH</name>
<evidence type="ECO:0000256" key="1">
    <source>
        <dbReference type="ARBA" id="ARBA00001336"/>
    </source>
</evidence>
<feature type="binding site" evidence="13">
    <location>
        <position position="465"/>
    </location>
    <ligand>
        <name>Zn(2+)</name>
        <dbReference type="ChEBI" id="CHEBI:29105"/>
        <note>catalytic</note>
    </ligand>
</feature>
<dbReference type="STRING" id="1230905.A0A1G4KCD8"/>
<dbReference type="FunFam" id="3.30.540.30:FF:000001">
    <property type="entry name" value="Dipeptidyl peptidase 3"/>
    <property type="match status" value="1"/>
</dbReference>
<dbReference type="AlphaFoldDB" id="A0A1G4KCD8"/>
<dbReference type="GO" id="GO:0046872">
    <property type="term" value="F:metal ion binding"/>
    <property type="evidence" value="ECO:0007669"/>
    <property type="project" value="UniProtKB-KW"/>
</dbReference>
<evidence type="ECO:0000256" key="7">
    <source>
        <dbReference type="ARBA" id="ARBA00022723"/>
    </source>
</evidence>
<keyword evidence="9 11" id="KW-0862">Zinc</keyword>
<keyword evidence="8 11" id="KW-0378">Hydrolase</keyword>
<evidence type="ECO:0000256" key="6">
    <source>
        <dbReference type="ARBA" id="ARBA00022670"/>
    </source>
</evidence>
<feature type="binding site" evidence="13">
    <location>
        <position position="460"/>
    </location>
    <ligand>
        <name>Zn(2+)</name>
        <dbReference type="ChEBI" id="CHEBI:29105"/>
        <note>catalytic</note>
    </ligand>
</feature>
<dbReference type="GO" id="GO:0008235">
    <property type="term" value="F:metalloexopeptidase activity"/>
    <property type="evidence" value="ECO:0007669"/>
    <property type="project" value="InterPro"/>
</dbReference>
<keyword evidence="4 11" id="KW-0031">Aminopeptidase</keyword>
<dbReference type="PANTHER" id="PTHR23422">
    <property type="entry name" value="DIPEPTIDYL PEPTIDASE III-RELATED"/>
    <property type="match status" value="1"/>
</dbReference>
<evidence type="ECO:0000313" key="15">
    <source>
        <dbReference type="Proteomes" id="UP000191024"/>
    </source>
</evidence>
<dbReference type="OrthoDB" id="4694525at2759"/>
<organism evidence="14 15">
    <name type="scientific">Lachancea mirantina</name>
    <dbReference type="NCBI Taxonomy" id="1230905"/>
    <lineage>
        <taxon>Eukaryota</taxon>
        <taxon>Fungi</taxon>
        <taxon>Dikarya</taxon>
        <taxon>Ascomycota</taxon>
        <taxon>Saccharomycotina</taxon>
        <taxon>Saccharomycetes</taxon>
        <taxon>Saccharomycetales</taxon>
        <taxon>Saccharomycetaceae</taxon>
        <taxon>Lachancea</taxon>
    </lineage>
</organism>
<keyword evidence="5 11" id="KW-0963">Cytoplasm</keyword>
<dbReference type="Gene3D" id="3.30.70.2600">
    <property type="match status" value="1"/>
</dbReference>
<evidence type="ECO:0000256" key="8">
    <source>
        <dbReference type="ARBA" id="ARBA00022801"/>
    </source>
</evidence>
<accession>A0A1G4KCD8</accession>
<evidence type="ECO:0000313" key="14">
    <source>
        <dbReference type="EMBL" id="SCV01984.1"/>
    </source>
</evidence>
<keyword evidence="7 11" id="KW-0479">Metal-binding</keyword>
<dbReference type="EC" id="3.4.14.4" evidence="11"/>
<dbReference type="GO" id="GO:0008239">
    <property type="term" value="F:dipeptidyl-peptidase activity"/>
    <property type="evidence" value="ECO:0007669"/>
    <property type="project" value="UniProtKB-UniRule"/>
</dbReference>
<evidence type="ECO:0000256" key="2">
    <source>
        <dbReference type="ARBA" id="ARBA00004496"/>
    </source>
</evidence>
<keyword evidence="6 11" id="KW-0645">Protease</keyword>
<evidence type="ECO:0000256" key="4">
    <source>
        <dbReference type="ARBA" id="ARBA00022438"/>
    </source>
</evidence>
<comment type="cofactor">
    <cofactor evidence="11 13">
        <name>Zn(2+)</name>
        <dbReference type="ChEBI" id="CHEBI:29105"/>
    </cofactor>
    <text evidence="11 13">Binds 1 zinc ion per subunit.</text>
</comment>
<evidence type="ECO:0000256" key="10">
    <source>
        <dbReference type="ARBA" id="ARBA00023049"/>
    </source>
</evidence>
<dbReference type="EMBL" id="LT598469">
    <property type="protein sequence ID" value="SCV01984.1"/>
    <property type="molecule type" value="Genomic_DNA"/>
</dbReference>
<dbReference type="InterPro" id="IPR005317">
    <property type="entry name" value="Dipeptidyl-peptase3"/>
</dbReference>
<evidence type="ECO:0000256" key="5">
    <source>
        <dbReference type="ARBA" id="ARBA00022490"/>
    </source>
</evidence>
<evidence type="ECO:0000256" key="3">
    <source>
        <dbReference type="ARBA" id="ARBA00010200"/>
    </source>
</evidence>
<dbReference type="Pfam" id="PF03571">
    <property type="entry name" value="Peptidase_M49"/>
    <property type="match status" value="1"/>
</dbReference>
<dbReference type="GO" id="GO:0005737">
    <property type="term" value="C:cytoplasm"/>
    <property type="evidence" value="ECO:0007669"/>
    <property type="project" value="UniProtKB-SubCell"/>
</dbReference>
<keyword evidence="10 11" id="KW-0482">Metalloprotease</keyword>
<sequence>MFTSLNGLLKRITTKRTMTTITKNTNLADAKAPQVMLSAKTFFDQLTSREKLYAHYMSKASHCGTRIVLRQVSHESESIYDLIMMVHSGTGASYPETADRELYFDYISQFLANLGNYKSFGDTKFVPRCSKQYFYGLLELANIDKAARSSDVSGKFALWQDVIDKGIFEVDEKTGLLGFPATGYTSSYYFGPVSDKDMVLLKHEVFAALKILPENTRIKKLASGDFEILVASASRSSEVPGYPQGPVSLSNCRSAVFKFGDHCREMAKISEYLRAAQRYAANDEQGRFLAEYIRHFETGSSEAHKESQKIWVKDISPVIETNIGFIETYREPSGIIGEFESLVAIQNKNRTAKFSTLVKNAEKFIKLLPWGSDFEKPKFQPPDFTSLEVLTFAGSGIPAGINIPNYDDVRLNIGFKNVSLGNILNVSLNSKQTPTFIKDTDLELFRKYQADSFEVQVGIHELLGHGSGKLMCELEDGTFNFDVHNPPHDLSGNPVKTYYRKGETWGSKFGSVAGPFEECRAELIAMYLITNREILSIFGFDTREEQNNIIYAGFLQMARAGLVALEFWDPSTRKWGQPHMQARFAIMKTLLNHANGSNLLTLDYSQSDHSDLTINLNRSLIESQGHDAIAQFLHELHIYKCSGDQDRGTQFFLERSDVDGDLANFRSIVIEKKLPRRQIIQANTDLVNDEIKLKEYEESPSGMLQSFLDREV</sequence>
<evidence type="ECO:0000256" key="11">
    <source>
        <dbReference type="PIRNR" id="PIRNR007828"/>
    </source>
</evidence>
<dbReference type="Proteomes" id="UP000191024">
    <property type="component" value="Chromosome G"/>
</dbReference>
<dbReference type="GO" id="GO:0006508">
    <property type="term" value="P:proteolysis"/>
    <property type="evidence" value="ECO:0007669"/>
    <property type="project" value="UniProtKB-KW"/>
</dbReference>
<dbReference type="Gene3D" id="3.30.540.30">
    <property type="match status" value="2"/>
</dbReference>
<feature type="active site" evidence="12">
    <location>
        <position position="461"/>
    </location>
</feature>
<gene>
    <name evidence="14" type="ORF">LAMI_0G15016G</name>
</gene>
<comment type="similarity">
    <text evidence="3 11">Belongs to the peptidase M49 family.</text>
</comment>
<proteinExistence type="inferred from homology"/>
<dbReference type="InterPro" id="IPR039461">
    <property type="entry name" value="Peptidase_M49"/>
</dbReference>
<feature type="binding site" evidence="13">
    <location>
        <position position="518"/>
    </location>
    <ligand>
        <name>Zn(2+)</name>
        <dbReference type="ChEBI" id="CHEBI:29105"/>
        <note>catalytic</note>
    </ligand>
</feature>
<evidence type="ECO:0000256" key="12">
    <source>
        <dbReference type="PIRSR" id="PIRSR007828-1"/>
    </source>
</evidence>